<accession>A0ABY7WF52</accession>
<dbReference type="Proteomes" id="UP001221558">
    <property type="component" value="Chromosome"/>
</dbReference>
<dbReference type="InterPro" id="IPR024653">
    <property type="entry name" value="Peptidase_M10/M27/M57"/>
</dbReference>
<keyword evidence="1" id="KW-0378">Hydrolase</keyword>
<evidence type="ECO:0000313" key="1">
    <source>
        <dbReference type="EMBL" id="WDF68254.1"/>
    </source>
</evidence>
<keyword evidence="1" id="KW-0482">Metalloprotease</keyword>
<dbReference type="EMBL" id="CP117880">
    <property type="protein sequence ID" value="WDF68254.1"/>
    <property type="molecule type" value="Genomic_DNA"/>
</dbReference>
<dbReference type="Gene3D" id="3.40.390.10">
    <property type="entry name" value="Collagenase (Catalytic Domain)"/>
    <property type="match status" value="1"/>
</dbReference>
<sequence length="278" mass="30747">MKARNSIVLLLCALFVFQSCSKKDDFDVSVEESEFVNLKAAVASLGFDTTGIFVRGDEIFVEEDIALKKSQLFKTNSRQAVILPNQIIGGYRLRSFTYFISNTLTYHAPVEDAMREFRSIFPNSVTATRVFNESTADLVFRGYNEVNHFCGYAIWPTVPTLLTGGVVELIVGESVNINLYHWRNLSNSQRKALIAHEVGHAIGVRHTNWRGLGEGEFTAAPNGGYYQTYGAYTVPNTSNTGTNPDPSSIFNGGTCGRSWGNGFTEGDRRAVIHVSIGY</sequence>
<keyword evidence="2" id="KW-1185">Reference proteome</keyword>
<dbReference type="SUPFAM" id="SSF55486">
    <property type="entry name" value="Metalloproteases ('zincins'), catalytic domain"/>
    <property type="match status" value="1"/>
</dbReference>
<dbReference type="Pfam" id="PF12388">
    <property type="entry name" value="Peptidase_M57"/>
    <property type="match status" value="1"/>
</dbReference>
<dbReference type="GO" id="GO:0008237">
    <property type="term" value="F:metallopeptidase activity"/>
    <property type="evidence" value="ECO:0007669"/>
    <property type="project" value="UniProtKB-KW"/>
</dbReference>
<dbReference type="PROSITE" id="PS51257">
    <property type="entry name" value="PROKAR_LIPOPROTEIN"/>
    <property type="match status" value="1"/>
</dbReference>
<proteinExistence type="predicted"/>
<gene>
    <name evidence="1" type="ORF">PQ465_18405</name>
</gene>
<reference evidence="1 2" key="1">
    <citation type="submission" date="2023-02" db="EMBL/GenBank/DDBJ databases">
        <title>Genome sequence of Sphingobacterium sp. KACC 22765.</title>
        <authorList>
            <person name="Kim S."/>
            <person name="Heo J."/>
            <person name="Kwon S.-W."/>
        </authorList>
    </citation>
    <scope>NUCLEOTIDE SEQUENCE [LARGE SCALE GENOMIC DNA]</scope>
    <source>
        <strain evidence="1 2">KACC 22765</strain>
    </source>
</reference>
<evidence type="ECO:0000313" key="2">
    <source>
        <dbReference type="Proteomes" id="UP001221558"/>
    </source>
</evidence>
<name>A0ABY7WF52_9SPHI</name>
<dbReference type="InterPro" id="IPR024079">
    <property type="entry name" value="MetalloPept_cat_dom_sf"/>
</dbReference>
<organism evidence="1 2">
    <name type="scientific">Sphingobacterium oryzagri</name>
    <dbReference type="NCBI Taxonomy" id="3025669"/>
    <lineage>
        <taxon>Bacteria</taxon>
        <taxon>Pseudomonadati</taxon>
        <taxon>Bacteroidota</taxon>
        <taxon>Sphingobacteriia</taxon>
        <taxon>Sphingobacteriales</taxon>
        <taxon>Sphingobacteriaceae</taxon>
        <taxon>Sphingobacterium</taxon>
    </lineage>
</organism>
<dbReference type="RefSeq" id="WP_274266987.1">
    <property type="nucleotide sequence ID" value="NZ_CP117880.1"/>
</dbReference>
<protein>
    <submittedName>
        <fullName evidence="1">M57 family metalloprotease</fullName>
    </submittedName>
</protein>
<keyword evidence="1" id="KW-0645">Protease</keyword>